<proteinExistence type="predicted"/>
<feature type="region of interest" description="Disordered" evidence="1">
    <location>
        <begin position="58"/>
        <end position="89"/>
    </location>
</feature>
<evidence type="ECO:0000313" key="3">
    <source>
        <dbReference type="Proteomes" id="UP000594262"/>
    </source>
</evidence>
<keyword evidence="3" id="KW-1185">Reference proteome</keyword>
<organism evidence="2 3">
    <name type="scientific">Clytia hemisphaerica</name>
    <dbReference type="NCBI Taxonomy" id="252671"/>
    <lineage>
        <taxon>Eukaryota</taxon>
        <taxon>Metazoa</taxon>
        <taxon>Cnidaria</taxon>
        <taxon>Hydrozoa</taxon>
        <taxon>Hydroidolina</taxon>
        <taxon>Leptothecata</taxon>
        <taxon>Obeliida</taxon>
        <taxon>Clytiidae</taxon>
        <taxon>Clytia</taxon>
    </lineage>
</organism>
<protein>
    <submittedName>
        <fullName evidence="2">Uncharacterized protein</fullName>
    </submittedName>
</protein>
<accession>A0A7M5X2M8</accession>
<reference evidence="2" key="1">
    <citation type="submission" date="2021-01" db="UniProtKB">
        <authorList>
            <consortium name="EnsemblMetazoa"/>
        </authorList>
    </citation>
    <scope>IDENTIFICATION</scope>
</reference>
<dbReference type="AlphaFoldDB" id="A0A7M5X2M8"/>
<evidence type="ECO:0000256" key="1">
    <source>
        <dbReference type="SAM" id="MobiDB-lite"/>
    </source>
</evidence>
<dbReference type="EnsemblMetazoa" id="CLYHEMT016890.1">
    <property type="protein sequence ID" value="CLYHEMP016890.1"/>
    <property type="gene ID" value="CLYHEMG016890"/>
</dbReference>
<evidence type="ECO:0000313" key="2">
    <source>
        <dbReference type="EnsemblMetazoa" id="CLYHEMP016890.1"/>
    </source>
</evidence>
<feature type="compositionally biased region" description="Low complexity" evidence="1">
    <location>
        <begin position="65"/>
        <end position="79"/>
    </location>
</feature>
<name>A0A7M5X2M8_9CNID</name>
<sequence length="175" mass="21528">MSLTDLHRHPRQHHHKYIYETSPNHLHQQYHYNEDDIEYQENFSDYYQHENYTYPRRSTSRHQNYHNQHNFQQQQQQRQQYHHQHQQHHQQFVIDTQRSLVKHILPKNGTSFTDKILLKTLNTTTELLNSYDKKVRWATDLVDVHTYKVPKTSSWQVLRKKFRKAVTALKDDIDL</sequence>
<dbReference type="Proteomes" id="UP000594262">
    <property type="component" value="Unplaced"/>
</dbReference>